<comment type="caution">
    <text evidence="1">The sequence shown here is derived from an EMBL/GenBank/DDBJ whole genome shotgun (WGS) entry which is preliminary data.</text>
</comment>
<sequence>MGQIEPEANFFIFHPNTPFTSSRTKQNRVLAFLLQKLVMLRKYENLCGVILLLLKELTGQFFYANYQGNNELKNILIYYNNIIFQNPGLYQQFYNNETPQKYKFNLWLRSLAHLDDDKLQIEIEKYSYDHNYINMLEYEILLSIIQESEIDLTKIKNGIVLLKLINYKEDEDKLQILKQMKDCYINESYTLKKEWLALMIKMDKELEVQDLNNLQQVDLYDSRFQFLLVSSYLKLDQVDKAIQQLINHLLYSDGNAEIWALLQQSLAPESIEKYKKDCQILIKLHFGQGFLKQLMEFPKNQELLRLLQTKIGFFSLFNEKQSEKYLIFLQKQEQYCM</sequence>
<organism evidence="1 2">
    <name type="scientific">Paramecium octaurelia</name>
    <dbReference type="NCBI Taxonomy" id="43137"/>
    <lineage>
        <taxon>Eukaryota</taxon>
        <taxon>Sar</taxon>
        <taxon>Alveolata</taxon>
        <taxon>Ciliophora</taxon>
        <taxon>Intramacronucleata</taxon>
        <taxon>Oligohymenophorea</taxon>
        <taxon>Peniculida</taxon>
        <taxon>Parameciidae</taxon>
        <taxon>Paramecium</taxon>
    </lineage>
</organism>
<proteinExistence type="predicted"/>
<dbReference type="AlphaFoldDB" id="A0A8S1RWD0"/>
<name>A0A8S1RWD0_PAROT</name>
<evidence type="ECO:0000313" key="1">
    <source>
        <dbReference type="EMBL" id="CAD8131687.1"/>
    </source>
</evidence>
<gene>
    <name evidence="1" type="ORF">POCTA_138.1.T0030052</name>
</gene>
<reference evidence="1" key="1">
    <citation type="submission" date="2021-01" db="EMBL/GenBank/DDBJ databases">
        <authorList>
            <consortium name="Genoscope - CEA"/>
            <person name="William W."/>
        </authorList>
    </citation>
    <scope>NUCLEOTIDE SEQUENCE</scope>
</reference>
<dbReference type="EMBL" id="CAJJDP010000001">
    <property type="protein sequence ID" value="CAD8131687.1"/>
    <property type="molecule type" value="Genomic_DNA"/>
</dbReference>
<accession>A0A8S1RWD0</accession>
<protein>
    <submittedName>
        <fullName evidence="1">Uncharacterized protein</fullName>
    </submittedName>
</protein>
<dbReference type="OMA" id="YINESYT"/>
<keyword evidence="2" id="KW-1185">Reference proteome</keyword>
<dbReference type="Proteomes" id="UP000683925">
    <property type="component" value="Unassembled WGS sequence"/>
</dbReference>
<evidence type="ECO:0000313" key="2">
    <source>
        <dbReference type="Proteomes" id="UP000683925"/>
    </source>
</evidence>
<dbReference type="OrthoDB" id="297797at2759"/>